<dbReference type="PRINTS" id="PR00598">
    <property type="entry name" value="HTHMARR"/>
</dbReference>
<dbReference type="Proteomes" id="UP000198284">
    <property type="component" value="Unassembled WGS sequence"/>
</dbReference>
<dbReference type="InterPro" id="IPR039422">
    <property type="entry name" value="MarR/SlyA-like"/>
</dbReference>
<dbReference type="PANTHER" id="PTHR33164">
    <property type="entry name" value="TRANSCRIPTIONAL REGULATOR, MARR FAMILY"/>
    <property type="match status" value="1"/>
</dbReference>
<evidence type="ECO:0000313" key="2">
    <source>
        <dbReference type="EMBL" id="SNT10042.1"/>
    </source>
</evidence>
<name>A0A239JX38_9BURK</name>
<evidence type="ECO:0000259" key="1">
    <source>
        <dbReference type="PROSITE" id="PS50995"/>
    </source>
</evidence>
<dbReference type="InterPro" id="IPR036388">
    <property type="entry name" value="WH-like_DNA-bd_sf"/>
</dbReference>
<dbReference type="GO" id="GO:0003700">
    <property type="term" value="F:DNA-binding transcription factor activity"/>
    <property type="evidence" value="ECO:0007669"/>
    <property type="project" value="InterPro"/>
</dbReference>
<dbReference type="EMBL" id="FZOT01000014">
    <property type="protein sequence ID" value="SNT10042.1"/>
    <property type="molecule type" value="Genomic_DNA"/>
</dbReference>
<dbReference type="SUPFAM" id="SSF46785">
    <property type="entry name" value="Winged helix' DNA-binding domain"/>
    <property type="match status" value="1"/>
</dbReference>
<sequence length="182" mass="20308">MTMQSKKTVRRDAGADLSNDLYDQPGHLLRRAQQIAVSLFFDEISEDITPIQYAVLRTIMEHPGVDQVTIAGLVAIDTSTAATVAIRLEEKGLLSRDIDPANRRQRQLHLTRQGEHLLETLIPAVHRLHQRILEPFTDAESRQFMKLLAKLVHVNNDHSRAPLTLKSPAAAAKKAARKAASK</sequence>
<reference evidence="2 3" key="1">
    <citation type="submission" date="2017-06" db="EMBL/GenBank/DDBJ databases">
        <authorList>
            <person name="Kim H.J."/>
            <person name="Triplett B.A."/>
        </authorList>
    </citation>
    <scope>NUCLEOTIDE SEQUENCE [LARGE SCALE GENOMIC DNA]</scope>
    <source>
        <strain evidence="2 3">U15</strain>
    </source>
</reference>
<dbReference type="InterPro" id="IPR000835">
    <property type="entry name" value="HTH_MarR-typ"/>
</dbReference>
<proteinExistence type="predicted"/>
<dbReference type="AlphaFoldDB" id="A0A239JX38"/>
<keyword evidence="3" id="KW-1185">Reference proteome</keyword>
<dbReference type="Pfam" id="PF01047">
    <property type="entry name" value="MarR"/>
    <property type="match status" value="1"/>
</dbReference>
<gene>
    <name evidence="2" type="ORF">SAMN06265795_1143</name>
</gene>
<dbReference type="InterPro" id="IPR036390">
    <property type="entry name" value="WH_DNA-bd_sf"/>
</dbReference>
<dbReference type="PANTHER" id="PTHR33164:SF95">
    <property type="entry name" value="TRANSCRIPTIONAL REGULATOR"/>
    <property type="match status" value="1"/>
</dbReference>
<dbReference type="SMART" id="SM00347">
    <property type="entry name" value="HTH_MARR"/>
    <property type="match status" value="1"/>
</dbReference>
<accession>A0A239JX38</accession>
<dbReference type="GO" id="GO:0006950">
    <property type="term" value="P:response to stress"/>
    <property type="evidence" value="ECO:0007669"/>
    <property type="project" value="TreeGrafter"/>
</dbReference>
<protein>
    <submittedName>
        <fullName evidence="2">Transcriptional regulator, MarR family</fullName>
    </submittedName>
</protein>
<evidence type="ECO:0000313" key="3">
    <source>
        <dbReference type="Proteomes" id="UP000198284"/>
    </source>
</evidence>
<feature type="domain" description="HTH marR-type" evidence="1">
    <location>
        <begin position="22"/>
        <end position="153"/>
    </location>
</feature>
<dbReference type="PROSITE" id="PS50995">
    <property type="entry name" value="HTH_MARR_2"/>
    <property type="match status" value="1"/>
</dbReference>
<organism evidence="2 3">
    <name type="scientific">Noviherbaspirillum humi</name>
    <dbReference type="NCBI Taxonomy" id="1688639"/>
    <lineage>
        <taxon>Bacteria</taxon>
        <taxon>Pseudomonadati</taxon>
        <taxon>Pseudomonadota</taxon>
        <taxon>Betaproteobacteria</taxon>
        <taxon>Burkholderiales</taxon>
        <taxon>Oxalobacteraceae</taxon>
        <taxon>Noviherbaspirillum</taxon>
    </lineage>
</organism>
<dbReference type="Gene3D" id="1.10.10.10">
    <property type="entry name" value="Winged helix-like DNA-binding domain superfamily/Winged helix DNA-binding domain"/>
    <property type="match status" value="1"/>
</dbReference>